<dbReference type="Proteomes" id="UP001317532">
    <property type="component" value="Chromosome"/>
</dbReference>
<dbReference type="SUPFAM" id="SSF56436">
    <property type="entry name" value="C-type lectin-like"/>
    <property type="match status" value="1"/>
</dbReference>
<dbReference type="EMBL" id="AP025523">
    <property type="protein sequence ID" value="BDE06595.1"/>
    <property type="molecule type" value="Genomic_DNA"/>
</dbReference>
<dbReference type="InterPro" id="IPR005532">
    <property type="entry name" value="SUMF_dom"/>
</dbReference>
<evidence type="ECO:0000256" key="1">
    <source>
        <dbReference type="SAM" id="MobiDB-lite"/>
    </source>
</evidence>
<evidence type="ECO:0000313" key="4">
    <source>
        <dbReference type="Proteomes" id="UP001317532"/>
    </source>
</evidence>
<keyword evidence="4" id="KW-1185">Reference proteome</keyword>
<feature type="region of interest" description="Disordered" evidence="1">
    <location>
        <begin position="166"/>
        <end position="187"/>
    </location>
</feature>
<evidence type="ECO:0000259" key="2">
    <source>
        <dbReference type="Pfam" id="PF03781"/>
    </source>
</evidence>
<dbReference type="KEGG" id="vab:WPS_18710"/>
<dbReference type="InterPro" id="IPR016187">
    <property type="entry name" value="CTDL_fold"/>
</dbReference>
<accession>A0AAN1XX71</accession>
<proteinExistence type="predicted"/>
<dbReference type="PANTHER" id="PTHR43397:SF1">
    <property type="entry name" value="ERGOTHIONEINE BIOSYNTHESIS PROTEIN 1"/>
    <property type="match status" value="1"/>
</dbReference>
<dbReference type="PANTHER" id="PTHR43397">
    <property type="entry name" value="ERGOTHIONEINE BIOSYNTHESIS PROTEIN 1"/>
    <property type="match status" value="1"/>
</dbReference>
<dbReference type="RefSeq" id="WP_317994247.1">
    <property type="nucleotide sequence ID" value="NZ_AP025523.1"/>
</dbReference>
<feature type="compositionally biased region" description="Basic and acidic residues" evidence="1">
    <location>
        <begin position="166"/>
        <end position="177"/>
    </location>
</feature>
<organism evidence="3 4">
    <name type="scientific">Vulcanimicrobium alpinum</name>
    <dbReference type="NCBI Taxonomy" id="3016050"/>
    <lineage>
        <taxon>Bacteria</taxon>
        <taxon>Bacillati</taxon>
        <taxon>Vulcanimicrobiota</taxon>
        <taxon>Vulcanimicrobiia</taxon>
        <taxon>Vulcanimicrobiales</taxon>
        <taxon>Vulcanimicrobiaceae</taxon>
        <taxon>Vulcanimicrobium</taxon>
    </lineage>
</organism>
<dbReference type="Gene3D" id="3.90.1580.10">
    <property type="entry name" value="paralog of FGE (formylglycine-generating enzyme)"/>
    <property type="match status" value="1"/>
</dbReference>
<dbReference type="Pfam" id="PF03781">
    <property type="entry name" value="FGE-sulfatase"/>
    <property type="match status" value="1"/>
</dbReference>
<dbReference type="AlphaFoldDB" id="A0AAN1XX71"/>
<dbReference type="InterPro" id="IPR042095">
    <property type="entry name" value="SUMF_sf"/>
</dbReference>
<reference evidence="3 4" key="1">
    <citation type="journal article" date="2022" name="ISME Commun">
        <title>Vulcanimicrobium alpinus gen. nov. sp. nov., the first cultivated representative of the candidate phylum 'Eremiobacterota', is a metabolically versatile aerobic anoxygenic phototroph.</title>
        <authorList>
            <person name="Yabe S."/>
            <person name="Muto K."/>
            <person name="Abe K."/>
            <person name="Yokota A."/>
            <person name="Staudigel H."/>
            <person name="Tebo B.M."/>
        </authorList>
    </citation>
    <scope>NUCLEOTIDE SEQUENCE [LARGE SCALE GENOMIC DNA]</scope>
    <source>
        <strain evidence="3 4">WC8-2</strain>
    </source>
</reference>
<evidence type="ECO:0000313" key="3">
    <source>
        <dbReference type="EMBL" id="BDE06595.1"/>
    </source>
</evidence>
<feature type="domain" description="Sulfatase-modifying factor enzyme-like" evidence="2">
    <location>
        <begin position="185"/>
        <end position="415"/>
    </location>
</feature>
<sequence length="423" mass="47201">MDILAPASLDRAAMAARYRANRLRTAQLFAMIAPDAYEDAPIPLRHPFVFYDGHIPTFAFVTLVRDALGRPSIDPEFEKLFNRGIDPRDAGAAAAHKRAAWPSRETVHRFTDACDAAIFDAYAHATLDDPSNPRLLHAEAAWNVLEHEEMHHETLTYIVHRLAREKQRGPRGEHRDAAPPPRAPIAIPAGSATLGARRGAIPFGWDNEFDEHVVAVNAFGVDAYDVTNGDYLAFVRDGGPVPINWFERDGAWMLRGVFEDLPLPLSWPVYATQEQAAAFARWSGGRLMTEAEYHRAAYGTPGGEERLQPWGDAAPDPAQHGNFGWRRFDPEPAGSSPRGASAFGVHDLVGNGWEWTATPFAPFDGFAPMASYPLYSNDFFDGMHYVIKGASPVTASTLVRRSLRNWFYYDYSYVYATFRRAYD</sequence>
<protein>
    <submittedName>
        <fullName evidence="3">Hercynine oxygenase</fullName>
    </submittedName>
</protein>
<name>A0AAN1XX71_UNVUL</name>
<dbReference type="InterPro" id="IPR051128">
    <property type="entry name" value="EgtD_Methyltrsf_superfamily"/>
</dbReference>
<gene>
    <name evidence="3" type="primary">egtB</name>
    <name evidence="3" type="ORF">WPS_18710</name>
</gene>